<dbReference type="RefSeq" id="WP_160223746.1">
    <property type="nucleotide sequence ID" value="NZ_CP029149.1"/>
</dbReference>
<keyword evidence="2" id="KW-1185">Reference proteome</keyword>
<dbReference type="Gene3D" id="2.150.10.10">
    <property type="entry name" value="Serralysin-like metalloprotease, C-terminal"/>
    <property type="match status" value="1"/>
</dbReference>
<dbReference type="OrthoDB" id="1272450at2"/>
<evidence type="ECO:0000313" key="2">
    <source>
        <dbReference type="Proteomes" id="UP000464318"/>
    </source>
</evidence>
<dbReference type="AlphaFoldDB" id="A0A6P1QR35"/>
<name>A0A6P1QR35_9FLAO</name>
<gene>
    <name evidence="1" type="ORF">DBX24_01375</name>
</gene>
<reference evidence="1 2" key="1">
    <citation type="submission" date="2018-04" db="EMBL/GenBank/DDBJ databases">
        <title>Characteristic and Complete Genome Sequencing of A Novel Member of Infective Endocarditis Causative Bacteria: Bergeyella cardium QL-PH.</title>
        <authorList>
            <person name="Pan H."/>
            <person name="Sun E."/>
            <person name="Zhang Y."/>
        </authorList>
    </citation>
    <scope>NUCLEOTIDE SEQUENCE [LARGE SCALE GENOMIC DNA]</scope>
    <source>
        <strain evidence="1 2">HPQL</strain>
    </source>
</reference>
<dbReference type="Proteomes" id="UP000464318">
    <property type="component" value="Chromosome"/>
</dbReference>
<proteinExistence type="predicted"/>
<dbReference type="EMBL" id="CP029149">
    <property type="protein sequence ID" value="QHN64636.1"/>
    <property type="molecule type" value="Genomic_DNA"/>
</dbReference>
<dbReference type="SUPFAM" id="SSF101967">
    <property type="entry name" value="Adhesin YadA, collagen-binding domain"/>
    <property type="match status" value="1"/>
</dbReference>
<dbReference type="KEGG" id="bcad:DBX24_01375"/>
<accession>A0A6P1QR35</accession>
<organism evidence="1 2">
    <name type="scientific">Bergeyella cardium</name>
    <dbReference type="NCBI Taxonomy" id="1585976"/>
    <lineage>
        <taxon>Bacteria</taxon>
        <taxon>Pseudomonadati</taxon>
        <taxon>Bacteroidota</taxon>
        <taxon>Flavobacteriia</taxon>
        <taxon>Flavobacteriales</taxon>
        <taxon>Weeksellaceae</taxon>
        <taxon>Bergeyella</taxon>
    </lineage>
</organism>
<protein>
    <submittedName>
        <fullName evidence="1">Uncharacterized protein</fullName>
    </submittedName>
</protein>
<dbReference type="InterPro" id="IPR011049">
    <property type="entry name" value="Serralysin-like_metalloprot_C"/>
</dbReference>
<sequence length="388" mass="42730">MKHKITLFALLGTTLGFSQDYSGRVGINTETPNATLEVKGSPNDTEVIDGFIPPKITFSQITAKTNYNHHQTGALIYITDATNSEGIYNHQNQFIRTQGYYYWNGMTWRPLKGKDGELVRIETNTNRYGWGLPYRLNNPHNYDTIGEYAVDFSLSQVPTSRTGEQYGATGRASFAIGTHTIASGGYSFAHGERAFATGGYSYAGGIGTKATNFASHAEGQVTTASGWASHSEGYNTIADGTSSHAQGNSTIANSFAEHSRGTYNFSPTPYSKTSFDKRDLIESVGGGTGFISTGVYHRTNLFERYKSGAFKYNAQELNSANIPNASKGFHASDLNGKLNYHNGNEWETYITMKFADTEPNTAKKGDLYFNTQLNTYFAYDGTSWRSLW</sequence>
<evidence type="ECO:0000313" key="1">
    <source>
        <dbReference type="EMBL" id="QHN64636.1"/>
    </source>
</evidence>